<feature type="signal peptide" evidence="1">
    <location>
        <begin position="1"/>
        <end position="18"/>
    </location>
</feature>
<dbReference type="SUPFAM" id="SSF103515">
    <property type="entry name" value="Autotransporter"/>
    <property type="match status" value="1"/>
</dbReference>
<dbReference type="SMART" id="SM00869">
    <property type="entry name" value="Autotransporter"/>
    <property type="match status" value="1"/>
</dbReference>
<organism evidence="3 4">
    <name type="scientific">Fusobacterium necrogenes</name>
    <dbReference type="NCBI Taxonomy" id="858"/>
    <lineage>
        <taxon>Bacteria</taxon>
        <taxon>Fusobacteriati</taxon>
        <taxon>Fusobacteriota</taxon>
        <taxon>Fusobacteriia</taxon>
        <taxon>Fusobacteriales</taxon>
        <taxon>Fusobacteriaceae</taxon>
        <taxon>Fusobacterium</taxon>
    </lineage>
</organism>
<protein>
    <submittedName>
        <fullName evidence="3">Uncharacterized protein with a C-terminal OMP (Outer membrane protein) domain</fullName>
    </submittedName>
</protein>
<feature type="chain" id="PRO_5016657221" evidence="1">
    <location>
        <begin position="19"/>
        <end position="301"/>
    </location>
</feature>
<dbReference type="PROSITE" id="PS51208">
    <property type="entry name" value="AUTOTRANSPORTER"/>
    <property type="match status" value="1"/>
</dbReference>
<keyword evidence="4" id="KW-1185">Reference proteome</keyword>
<dbReference type="Pfam" id="PF03797">
    <property type="entry name" value="Autotransporter"/>
    <property type="match status" value="1"/>
</dbReference>
<evidence type="ECO:0000256" key="1">
    <source>
        <dbReference type="SAM" id="SignalP"/>
    </source>
</evidence>
<keyword evidence="1" id="KW-0732">Signal</keyword>
<dbReference type="InterPro" id="IPR036709">
    <property type="entry name" value="Autotransporte_beta_dom_sf"/>
</dbReference>
<dbReference type="Proteomes" id="UP000255328">
    <property type="component" value="Unassembled WGS sequence"/>
</dbReference>
<dbReference type="AlphaFoldDB" id="A0A377GWP2"/>
<dbReference type="OrthoDB" id="85290at2"/>
<evidence type="ECO:0000313" key="4">
    <source>
        <dbReference type="Proteomes" id="UP000255328"/>
    </source>
</evidence>
<accession>A0A377GWP2</accession>
<dbReference type="EMBL" id="UGGU01000003">
    <property type="protein sequence ID" value="STO31378.1"/>
    <property type="molecule type" value="Genomic_DNA"/>
</dbReference>
<dbReference type="RefSeq" id="WP_115269641.1">
    <property type="nucleotide sequence ID" value="NZ_UGGU01000003.1"/>
</dbReference>
<dbReference type="InterPro" id="IPR005546">
    <property type="entry name" value="Autotransporte_beta"/>
</dbReference>
<feature type="domain" description="Autotransporter" evidence="2">
    <location>
        <begin position="53"/>
        <end position="301"/>
    </location>
</feature>
<gene>
    <name evidence="3" type="ORF">NCTC10723_00826</name>
</gene>
<proteinExistence type="predicted"/>
<reference evidence="3 4" key="1">
    <citation type="submission" date="2018-06" db="EMBL/GenBank/DDBJ databases">
        <authorList>
            <consortium name="Pathogen Informatics"/>
            <person name="Doyle S."/>
        </authorList>
    </citation>
    <scope>NUCLEOTIDE SEQUENCE [LARGE SCALE GENOMIC DNA]</scope>
    <source>
        <strain evidence="3 4">NCTC10723</strain>
    </source>
</reference>
<name>A0A377GWP2_9FUSO</name>
<evidence type="ECO:0000259" key="2">
    <source>
        <dbReference type="PROSITE" id="PS51208"/>
    </source>
</evidence>
<sequence length="301" mass="35267">MKKYLGMIFLLSSSLLIAQENFNNLGEIHSKILGNRGKEQFRESIIFKKINRNGYSNSNQYLEYIAEKKSSYDNSSSKYDVKTKGFLMGTNSNILSTPNTYIGVSLGYLKSNLSYNYEDAKVRTYGIDYYFGKNIDNWLIFGKAGYAENKNVYKNYRYRTKDYSLGIETGYTYSLSRKTIFYPYISLDWNQYTTKAHNNIKDNDDRIGSGALGLTYVKEFKEKFLFTLSGEWDYDFSNRKSIRLNNNRKIKELEVGRDTGVFNVKLGYYVYPDLLLSLGYNSFWNKEYYYDMLTLTLTHNF</sequence>
<dbReference type="Gene3D" id="2.40.128.130">
    <property type="entry name" value="Autotransporter beta-domain"/>
    <property type="match status" value="1"/>
</dbReference>
<evidence type="ECO:0000313" key="3">
    <source>
        <dbReference type="EMBL" id="STO31378.1"/>
    </source>
</evidence>